<feature type="domain" description="PAC" evidence="12">
    <location>
        <begin position="833"/>
        <end position="885"/>
    </location>
</feature>
<dbReference type="Gene3D" id="3.30.565.10">
    <property type="entry name" value="Histidine kinase-like ATPase, C-terminal domain"/>
    <property type="match status" value="1"/>
</dbReference>
<keyword evidence="15" id="KW-1185">Reference proteome</keyword>
<sequence length="1421" mass="158211">MEKATEDAKPPIIGIDSNGDISHWNDKAAELTGFDTNEVLGKPLFDGYVKQSSRASVKIVFTNALHGIVSGNFECPLQGKEGNFLDLLLNCTPHRDVSGNVIGVIAVGQDITERKKVEQEKSRVVQELQSFIDTANAPIFGIDVEGYLNEWNNKAAQITGFSRDDVLGCNFVEDLIDVAYHSSLQAVLDDALRGKETVNFEFPFYTQKNRKLNLLLNVTARKDINGAIIGVIGVAQDVTDRTVAEQEKIRVAQELQSFIDTANAPIFGIDANGLVNEWNNKAAEITGFSREEVMGKSLVDEYITDEYRASVTEVLDNALQGREAANFEFPLYTKDERRVEVLLNATTRRDVSGRVVGVIGVGQDITERKQVEIEKTRVAQELQTFIDTANAPIFGIDANGLVNEWNNKAAEITGFSREEVMGQSLVDVYITDEYRASVKAVLDNALQGREAANFEFPLYTKDERRVEVLLNATTRRDVSGRVVGVIGVGQDITERKWAEEEMTRVAQELQTFIDTANAPIFGIDANGLVNEWNNKAAEITGFSREEVMGQSLVDEYITDEYRASVKAVLDNALQGREAANFEFPLYTKDERRVEVLLNATTRRDVSGCVIGVIGVGQDITERKWAEEEMTRVAQELQTFIDTANAPIFGIDANGLVNEWNNKAAEITGFSREEVMGQSLVDEYITDEYRASVTEVLENALQGREAANFEFPLYTKDERRVEVLLNATTRRDVNGNVVGVIGVGQDITERKQAEQEKTRVAQELQTFIDTANAPIFGIDALGRVNEWNNKAADITGFSSDEVVGRDLVQDFITEEYQISVKEVFDNALKGKEAANFEFPLYTKDKRRVEVLLNATTRRDVSGRVIGVIGVGQDITERKQVEIEKTRVAQELQTFIDTANAPIFGIDANGLVNEWNNKAAEITGFSREEVMGQSLVDVYITDEYRASVKAVLDNALQGREAANFEFPLFTKDKQRVEVLLNATSRRDVTGKIIGVIGVGQDITEMRRLMNQETLFTQAQAANEAKSQFLANMSHEMRTPLNVIMGMCQLILDTKLSAEARKFTEQIMTSSEALLFLINEILDLTKIEAGQLELSNMNFDLRQVLEDTVDSVASRALKKGLEICSFLDPDNSTSVNGDPDRLRQILLNLLSNAIKFTKNGQVYVLVETEEVTNSHVTFRFKVYDSGIGISEKGQKKLFGRFSQVDSSTTREFGGTGLGLAISKEFAELMNGSMGVHSTPGVGSLFWFTAMFQRRPDERPAYCITSGHVMNALLIAKNETLRNSIENNCSISKVFVSHANILIVEDHWANRRLLEAMLIKQGHTMEAVENGLEAVNITGSRKYDVILMDCNMPIMDGWQVRASSKIRQKEGPNQKTPIIAVTANAMKGDREKCLAAGMDDYISKPVDRKRLEELIFKWTTKASKS</sequence>
<dbReference type="InterPro" id="IPR035965">
    <property type="entry name" value="PAS-like_dom_sf"/>
</dbReference>
<dbReference type="SMART" id="SM00387">
    <property type="entry name" value="HATPase_c"/>
    <property type="match status" value="1"/>
</dbReference>
<feature type="domain" description="PAS" evidence="11">
    <location>
        <begin position="378"/>
        <end position="449"/>
    </location>
</feature>
<dbReference type="InterPro" id="IPR000700">
    <property type="entry name" value="PAS-assoc_C"/>
</dbReference>
<dbReference type="PANTHER" id="PTHR43047:SF72">
    <property type="entry name" value="OSMOSENSING HISTIDINE PROTEIN KINASE SLN1"/>
    <property type="match status" value="1"/>
</dbReference>
<dbReference type="GO" id="GO:0006355">
    <property type="term" value="P:regulation of DNA-templated transcription"/>
    <property type="evidence" value="ECO:0007669"/>
    <property type="project" value="InterPro"/>
</dbReference>
<dbReference type="CDD" id="cd16922">
    <property type="entry name" value="HATPase_EvgS-ArcB-TorS-like"/>
    <property type="match status" value="1"/>
</dbReference>
<dbReference type="SMART" id="SM00388">
    <property type="entry name" value="HisKA"/>
    <property type="match status" value="1"/>
</dbReference>
<evidence type="ECO:0000256" key="5">
    <source>
        <dbReference type="ARBA" id="ARBA00022679"/>
    </source>
</evidence>
<feature type="domain" description="PAS" evidence="11">
    <location>
        <begin position="124"/>
        <end position="195"/>
    </location>
</feature>
<dbReference type="SMART" id="SM00448">
    <property type="entry name" value="REC"/>
    <property type="match status" value="1"/>
</dbReference>
<feature type="domain" description="PAS" evidence="11">
    <location>
        <begin position="251"/>
        <end position="322"/>
    </location>
</feature>
<dbReference type="GO" id="GO:0009927">
    <property type="term" value="F:histidine phosphotransfer kinase activity"/>
    <property type="evidence" value="ECO:0007669"/>
    <property type="project" value="TreeGrafter"/>
</dbReference>
<dbReference type="GeneID" id="17290880"/>
<reference evidence="14" key="3">
    <citation type="submission" date="2016-03" db="UniProtKB">
        <authorList>
            <consortium name="EnsemblProtists"/>
        </authorList>
    </citation>
    <scope>IDENTIFICATION</scope>
</reference>
<dbReference type="Pfam" id="PF02518">
    <property type="entry name" value="HATPase_c"/>
    <property type="match status" value="1"/>
</dbReference>
<feature type="domain" description="PAS" evidence="11">
    <location>
        <begin position="886"/>
        <end position="957"/>
    </location>
</feature>
<dbReference type="PaxDb" id="55529-EKX34130"/>
<dbReference type="InterPro" id="IPR000014">
    <property type="entry name" value="PAS"/>
</dbReference>
<dbReference type="Pfam" id="PF00512">
    <property type="entry name" value="HisKA"/>
    <property type="match status" value="1"/>
</dbReference>
<feature type="domain" description="PAS" evidence="11">
    <location>
        <begin position="632"/>
        <end position="703"/>
    </location>
</feature>
<dbReference type="InterPro" id="IPR003594">
    <property type="entry name" value="HATPase_dom"/>
</dbReference>
<dbReference type="STRING" id="905079.L1IE75"/>
<keyword evidence="6" id="KW-0418">Kinase</keyword>
<name>L1IE75_GUITC</name>
<dbReference type="PANTHER" id="PTHR43047">
    <property type="entry name" value="TWO-COMPONENT HISTIDINE PROTEIN KINASE"/>
    <property type="match status" value="1"/>
</dbReference>
<dbReference type="Proteomes" id="UP000011087">
    <property type="component" value="Unassembled WGS sequence"/>
</dbReference>
<feature type="domain" description="PAS" evidence="11">
    <location>
        <begin position="759"/>
        <end position="830"/>
    </location>
</feature>
<feature type="domain" description="PAC" evidence="12">
    <location>
        <begin position="325"/>
        <end position="377"/>
    </location>
</feature>
<dbReference type="SUPFAM" id="SSF52172">
    <property type="entry name" value="CheY-like"/>
    <property type="match status" value="1"/>
</dbReference>
<evidence type="ECO:0000256" key="4">
    <source>
        <dbReference type="ARBA" id="ARBA00022553"/>
    </source>
</evidence>
<dbReference type="KEGG" id="gtt:GUITHDRAFT_98158"/>
<reference evidence="13 15" key="1">
    <citation type="journal article" date="2012" name="Nature">
        <title>Algal genomes reveal evolutionary mosaicism and the fate of nucleomorphs.</title>
        <authorList>
            <consortium name="DOE Joint Genome Institute"/>
            <person name="Curtis B.A."/>
            <person name="Tanifuji G."/>
            <person name="Burki F."/>
            <person name="Gruber A."/>
            <person name="Irimia M."/>
            <person name="Maruyama S."/>
            <person name="Arias M.C."/>
            <person name="Ball S.G."/>
            <person name="Gile G.H."/>
            <person name="Hirakawa Y."/>
            <person name="Hopkins J.F."/>
            <person name="Kuo A."/>
            <person name="Rensing S.A."/>
            <person name="Schmutz J."/>
            <person name="Symeonidi A."/>
            <person name="Elias M."/>
            <person name="Eveleigh R.J."/>
            <person name="Herman E.K."/>
            <person name="Klute M.J."/>
            <person name="Nakayama T."/>
            <person name="Obornik M."/>
            <person name="Reyes-Prieto A."/>
            <person name="Armbrust E.V."/>
            <person name="Aves S.J."/>
            <person name="Beiko R.G."/>
            <person name="Coutinho P."/>
            <person name="Dacks J.B."/>
            <person name="Durnford D.G."/>
            <person name="Fast N.M."/>
            <person name="Green B.R."/>
            <person name="Grisdale C.J."/>
            <person name="Hempel F."/>
            <person name="Henrissat B."/>
            <person name="Hoppner M.P."/>
            <person name="Ishida K."/>
            <person name="Kim E."/>
            <person name="Koreny L."/>
            <person name="Kroth P.G."/>
            <person name="Liu Y."/>
            <person name="Malik S.B."/>
            <person name="Maier U.G."/>
            <person name="McRose D."/>
            <person name="Mock T."/>
            <person name="Neilson J.A."/>
            <person name="Onodera N.T."/>
            <person name="Poole A.M."/>
            <person name="Pritham E.J."/>
            <person name="Richards T.A."/>
            <person name="Rocap G."/>
            <person name="Roy S.W."/>
            <person name="Sarai C."/>
            <person name="Schaack S."/>
            <person name="Shirato S."/>
            <person name="Slamovits C.H."/>
            <person name="Spencer D.F."/>
            <person name="Suzuki S."/>
            <person name="Worden A.Z."/>
            <person name="Zauner S."/>
            <person name="Barry K."/>
            <person name="Bell C."/>
            <person name="Bharti A.K."/>
            <person name="Crow J.A."/>
            <person name="Grimwood J."/>
            <person name="Kramer R."/>
            <person name="Lindquist E."/>
            <person name="Lucas S."/>
            <person name="Salamov A."/>
            <person name="McFadden G.I."/>
            <person name="Lane C.E."/>
            <person name="Keeling P.J."/>
            <person name="Gray M.W."/>
            <person name="Grigoriev I.V."/>
            <person name="Archibald J.M."/>
        </authorList>
    </citation>
    <scope>NUCLEOTIDE SEQUENCE</scope>
    <source>
        <strain evidence="13 15">CCMP2712</strain>
    </source>
</reference>
<feature type="domain" description="PAC" evidence="12">
    <location>
        <begin position="706"/>
        <end position="758"/>
    </location>
</feature>
<dbReference type="GO" id="GO:0009584">
    <property type="term" value="P:detection of visible light"/>
    <property type="evidence" value="ECO:0007669"/>
    <property type="project" value="InterPro"/>
</dbReference>
<comment type="subunit">
    <text evidence="2">Homodimer.</text>
</comment>
<dbReference type="eggNOG" id="KOG0519">
    <property type="taxonomic scope" value="Eukaryota"/>
</dbReference>
<evidence type="ECO:0000259" key="9">
    <source>
        <dbReference type="PROSITE" id="PS50109"/>
    </source>
</evidence>
<feature type="domain" description="PAC" evidence="12">
    <location>
        <begin position="452"/>
        <end position="504"/>
    </location>
</feature>
<dbReference type="InterPro" id="IPR011006">
    <property type="entry name" value="CheY-like_superfamily"/>
</dbReference>
<dbReference type="InterPro" id="IPR013767">
    <property type="entry name" value="PAS_fold"/>
</dbReference>
<dbReference type="SMART" id="SM00086">
    <property type="entry name" value="PAC"/>
    <property type="match status" value="8"/>
</dbReference>
<feature type="domain" description="PAC" evidence="12">
    <location>
        <begin position="579"/>
        <end position="631"/>
    </location>
</feature>
<keyword evidence="7" id="KW-0675">Receptor</keyword>
<dbReference type="GO" id="GO:0005886">
    <property type="term" value="C:plasma membrane"/>
    <property type="evidence" value="ECO:0007669"/>
    <property type="project" value="TreeGrafter"/>
</dbReference>
<evidence type="ECO:0000256" key="2">
    <source>
        <dbReference type="ARBA" id="ARBA00011738"/>
    </source>
</evidence>
<evidence type="ECO:0000259" key="12">
    <source>
        <dbReference type="PROSITE" id="PS50113"/>
    </source>
</evidence>
<keyword evidence="4 8" id="KW-0597">Phosphoprotein</keyword>
<dbReference type="InterPro" id="IPR005467">
    <property type="entry name" value="His_kinase_dom"/>
</dbReference>
<dbReference type="InterPro" id="IPR036097">
    <property type="entry name" value="HisK_dim/P_sf"/>
</dbReference>
<dbReference type="InterPro" id="IPR001610">
    <property type="entry name" value="PAC"/>
</dbReference>
<dbReference type="EnsemblProtists" id="EKX34130">
    <property type="protein sequence ID" value="EKX34130"/>
    <property type="gene ID" value="GUITHDRAFT_98158"/>
</dbReference>
<dbReference type="EC" id="2.7.13.3" evidence="3"/>
<evidence type="ECO:0000256" key="6">
    <source>
        <dbReference type="ARBA" id="ARBA00022777"/>
    </source>
</evidence>
<dbReference type="PRINTS" id="PR01033">
    <property type="entry name" value="PHYTOCHROME"/>
</dbReference>
<dbReference type="RefSeq" id="XP_005821110.1">
    <property type="nucleotide sequence ID" value="XM_005821053.1"/>
</dbReference>
<dbReference type="SMART" id="SM00091">
    <property type="entry name" value="PAS"/>
    <property type="match status" value="8"/>
</dbReference>
<evidence type="ECO:0000313" key="13">
    <source>
        <dbReference type="EMBL" id="EKX34130.1"/>
    </source>
</evidence>
<accession>L1IE75</accession>
<dbReference type="PROSITE" id="PS50112">
    <property type="entry name" value="PAS"/>
    <property type="match status" value="8"/>
</dbReference>
<feature type="domain" description="PAC" evidence="12">
    <location>
        <begin position="198"/>
        <end position="250"/>
    </location>
</feature>
<evidence type="ECO:0000256" key="7">
    <source>
        <dbReference type="ARBA" id="ARBA00023170"/>
    </source>
</evidence>
<feature type="modified residue" description="4-aspartylphosphate" evidence="8">
    <location>
        <position position="1345"/>
    </location>
</feature>
<feature type="domain" description="PAC" evidence="12">
    <location>
        <begin position="960"/>
        <end position="1012"/>
    </location>
</feature>
<dbReference type="Pfam" id="PF00072">
    <property type="entry name" value="Response_reg"/>
    <property type="match status" value="1"/>
</dbReference>
<evidence type="ECO:0000313" key="14">
    <source>
        <dbReference type="EnsemblProtists" id="EKX34130"/>
    </source>
</evidence>
<dbReference type="NCBIfam" id="TIGR00229">
    <property type="entry name" value="sensory_box"/>
    <property type="match status" value="8"/>
</dbReference>
<protein>
    <recommendedName>
        <fullName evidence="3">histidine kinase</fullName>
        <ecNumber evidence="3">2.7.13.3</ecNumber>
    </recommendedName>
</protein>
<dbReference type="CDD" id="cd00130">
    <property type="entry name" value="PAS"/>
    <property type="match status" value="8"/>
</dbReference>
<comment type="catalytic activity">
    <reaction evidence="1">
        <text>ATP + protein L-histidine = ADP + protein N-phospho-L-histidine.</text>
        <dbReference type="EC" id="2.7.13.3"/>
    </reaction>
</comment>
<feature type="domain" description="Histidine kinase" evidence="9">
    <location>
        <begin position="1029"/>
        <end position="1250"/>
    </location>
</feature>
<evidence type="ECO:0000256" key="1">
    <source>
        <dbReference type="ARBA" id="ARBA00000085"/>
    </source>
</evidence>
<dbReference type="SUPFAM" id="SSF47384">
    <property type="entry name" value="Homodimeric domain of signal transducing histidine kinase"/>
    <property type="match status" value="1"/>
</dbReference>
<dbReference type="InterPro" id="IPR001294">
    <property type="entry name" value="Phytochrome"/>
</dbReference>
<dbReference type="CDD" id="cd17546">
    <property type="entry name" value="REC_hyHK_CKI1_RcsC-like"/>
    <property type="match status" value="1"/>
</dbReference>
<dbReference type="EMBL" id="JH993118">
    <property type="protein sequence ID" value="EKX34130.1"/>
    <property type="molecule type" value="Genomic_DNA"/>
</dbReference>
<evidence type="ECO:0000256" key="8">
    <source>
        <dbReference type="PROSITE-ProRule" id="PRU00169"/>
    </source>
</evidence>
<organism evidence="13">
    <name type="scientific">Guillardia theta (strain CCMP2712)</name>
    <name type="common">Cryptophyte</name>
    <dbReference type="NCBI Taxonomy" id="905079"/>
    <lineage>
        <taxon>Eukaryota</taxon>
        <taxon>Cryptophyceae</taxon>
        <taxon>Pyrenomonadales</taxon>
        <taxon>Geminigeraceae</taxon>
        <taxon>Guillardia</taxon>
    </lineage>
</organism>
<evidence type="ECO:0000259" key="11">
    <source>
        <dbReference type="PROSITE" id="PS50112"/>
    </source>
</evidence>
<dbReference type="Gene3D" id="3.30.450.20">
    <property type="entry name" value="PAS domain"/>
    <property type="match status" value="8"/>
</dbReference>
<dbReference type="SUPFAM" id="SSF55785">
    <property type="entry name" value="PYP-like sensor domain (PAS domain)"/>
    <property type="match status" value="8"/>
</dbReference>
<dbReference type="FunFam" id="3.30.565.10:FF:000010">
    <property type="entry name" value="Sensor histidine kinase RcsC"/>
    <property type="match status" value="1"/>
</dbReference>
<dbReference type="OMA" id="NVWNQCA"/>
<evidence type="ECO:0000313" key="15">
    <source>
        <dbReference type="Proteomes" id="UP000011087"/>
    </source>
</evidence>
<dbReference type="PROSITE" id="PS50113">
    <property type="entry name" value="PAC"/>
    <property type="match status" value="8"/>
</dbReference>
<gene>
    <name evidence="13" type="ORF">GUITHDRAFT_98158</name>
</gene>
<dbReference type="PROSITE" id="PS50110">
    <property type="entry name" value="RESPONSE_REGULATORY"/>
    <property type="match status" value="1"/>
</dbReference>
<feature type="domain" description="Response regulatory" evidence="10">
    <location>
        <begin position="1296"/>
        <end position="1415"/>
    </location>
</feature>
<dbReference type="HOGENOM" id="CLU_253091_0_0_1"/>
<evidence type="ECO:0000259" key="10">
    <source>
        <dbReference type="PROSITE" id="PS50110"/>
    </source>
</evidence>
<dbReference type="InterPro" id="IPR003661">
    <property type="entry name" value="HisK_dim/P_dom"/>
</dbReference>
<dbReference type="Gene3D" id="3.40.50.2300">
    <property type="match status" value="1"/>
</dbReference>
<reference evidence="15" key="2">
    <citation type="submission" date="2012-11" db="EMBL/GenBank/DDBJ databases">
        <authorList>
            <person name="Kuo A."/>
            <person name="Curtis B.A."/>
            <person name="Tanifuji G."/>
            <person name="Burki F."/>
            <person name="Gruber A."/>
            <person name="Irimia M."/>
            <person name="Maruyama S."/>
            <person name="Arias M.C."/>
            <person name="Ball S.G."/>
            <person name="Gile G.H."/>
            <person name="Hirakawa Y."/>
            <person name="Hopkins J.F."/>
            <person name="Rensing S.A."/>
            <person name="Schmutz J."/>
            <person name="Symeonidi A."/>
            <person name="Elias M."/>
            <person name="Eveleigh R.J."/>
            <person name="Herman E.K."/>
            <person name="Klute M.J."/>
            <person name="Nakayama T."/>
            <person name="Obornik M."/>
            <person name="Reyes-Prieto A."/>
            <person name="Armbrust E.V."/>
            <person name="Aves S.J."/>
            <person name="Beiko R.G."/>
            <person name="Coutinho P."/>
            <person name="Dacks J.B."/>
            <person name="Durnford D.G."/>
            <person name="Fast N.M."/>
            <person name="Green B.R."/>
            <person name="Grisdale C."/>
            <person name="Hempe F."/>
            <person name="Henrissat B."/>
            <person name="Hoppner M.P."/>
            <person name="Ishida K.-I."/>
            <person name="Kim E."/>
            <person name="Koreny L."/>
            <person name="Kroth P.G."/>
            <person name="Liu Y."/>
            <person name="Malik S.-B."/>
            <person name="Maier U.G."/>
            <person name="McRose D."/>
            <person name="Mock T."/>
            <person name="Neilson J.A."/>
            <person name="Onodera N.T."/>
            <person name="Poole A.M."/>
            <person name="Pritham E.J."/>
            <person name="Richards T.A."/>
            <person name="Rocap G."/>
            <person name="Roy S.W."/>
            <person name="Sarai C."/>
            <person name="Schaack S."/>
            <person name="Shirato S."/>
            <person name="Slamovits C.H."/>
            <person name="Spencer D.F."/>
            <person name="Suzuki S."/>
            <person name="Worden A.Z."/>
            <person name="Zauner S."/>
            <person name="Barry K."/>
            <person name="Bell C."/>
            <person name="Bharti A.K."/>
            <person name="Crow J.A."/>
            <person name="Grimwood J."/>
            <person name="Kramer R."/>
            <person name="Lindquist E."/>
            <person name="Lucas S."/>
            <person name="Salamov A."/>
            <person name="McFadden G.I."/>
            <person name="Lane C.E."/>
            <person name="Keeling P.J."/>
            <person name="Gray M.W."/>
            <person name="Grigoriev I.V."/>
            <person name="Archibald J.M."/>
        </authorList>
    </citation>
    <scope>NUCLEOTIDE SEQUENCE</scope>
    <source>
        <strain evidence="15">CCMP2712</strain>
    </source>
</reference>
<dbReference type="CDD" id="cd00082">
    <property type="entry name" value="HisKA"/>
    <property type="match status" value="1"/>
</dbReference>
<dbReference type="InterPro" id="IPR036890">
    <property type="entry name" value="HATPase_C_sf"/>
</dbReference>
<dbReference type="Pfam" id="PF00989">
    <property type="entry name" value="PAS"/>
    <property type="match status" value="8"/>
</dbReference>
<dbReference type="OrthoDB" id="10266508at2759"/>
<proteinExistence type="predicted"/>
<dbReference type="SUPFAM" id="SSF55874">
    <property type="entry name" value="ATPase domain of HSP90 chaperone/DNA topoisomerase II/histidine kinase"/>
    <property type="match status" value="1"/>
</dbReference>
<evidence type="ECO:0000256" key="3">
    <source>
        <dbReference type="ARBA" id="ARBA00012438"/>
    </source>
</evidence>
<feature type="domain" description="PAC" evidence="12">
    <location>
        <begin position="71"/>
        <end position="123"/>
    </location>
</feature>
<dbReference type="InterPro" id="IPR001789">
    <property type="entry name" value="Sig_transdc_resp-reg_receiver"/>
</dbReference>
<dbReference type="GO" id="GO:0000155">
    <property type="term" value="F:phosphorelay sensor kinase activity"/>
    <property type="evidence" value="ECO:0007669"/>
    <property type="project" value="InterPro"/>
</dbReference>
<feature type="domain" description="PAS" evidence="11">
    <location>
        <begin position="505"/>
        <end position="576"/>
    </location>
</feature>
<feature type="domain" description="PAS" evidence="11">
    <location>
        <begin position="1"/>
        <end position="68"/>
    </location>
</feature>
<dbReference type="PROSITE" id="PS50109">
    <property type="entry name" value="HIS_KIN"/>
    <property type="match status" value="1"/>
</dbReference>
<keyword evidence="5" id="KW-0808">Transferase</keyword>
<dbReference type="Gene3D" id="1.10.287.130">
    <property type="match status" value="1"/>
</dbReference>